<dbReference type="InterPro" id="IPR052396">
    <property type="entry name" value="Meiotic_Drive_Suppr_Kinase"/>
</dbReference>
<dbReference type="Gene3D" id="1.10.510.10">
    <property type="entry name" value="Transferase(Phosphotransferase) domain 1"/>
    <property type="match status" value="1"/>
</dbReference>
<name>A0AAW1NT62_9CHLO</name>
<reference evidence="2 3" key="1">
    <citation type="journal article" date="2024" name="Nat. Commun.">
        <title>Phylogenomics reveals the evolutionary origins of lichenization in chlorophyte algae.</title>
        <authorList>
            <person name="Puginier C."/>
            <person name="Libourel C."/>
            <person name="Otte J."/>
            <person name="Skaloud P."/>
            <person name="Haon M."/>
            <person name="Grisel S."/>
            <person name="Petersen M."/>
            <person name="Berrin J.G."/>
            <person name="Delaux P.M."/>
            <person name="Dal Grande F."/>
            <person name="Keller J."/>
        </authorList>
    </citation>
    <scope>NUCLEOTIDE SEQUENCE [LARGE SCALE GENOMIC DNA]</scope>
    <source>
        <strain evidence="2 3">SAG 2036</strain>
    </source>
</reference>
<dbReference type="PANTHER" id="PTHR37171:SF1">
    <property type="entry name" value="SERINE_THREONINE-PROTEIN KINASE YRZF-RELATED"/>
    <property type="match status" value="1"/>
</dbReference>
<sequence>MQRANVLRDQAIAHSRAVVESGTYSGQVYAGRVDQKSAVIRLITGPKAAERMQHELQVFQALTPLQGKGVVQLLGAGRYSETSYFTATKLVEGMQWAWRNSAHRQLDPELLQLLAAVHSCGVVHRDFHEGNLLVTPDHRLVLLDFHEALHPASVAQQEEEMSSWQRWLSRPLAGMYSGERT</sequence>
<accession>A0AAW1NT62</accession>
<dbReference type="AlphaFoldDB" id="A0AAW1NT62"/>
<dbReference type="GO" id="GO:0005524">
    <property type="term" value="F:ATP binding"/>
    <property type="evidence" value="ECO:0007669"/>
    <property type="project" value="InterPro"/>
</dbReference>
<keyword evidence="3" id="KW-1185">Reference proteome</keyword>
<feature type="domain" description="Protein kinase" evidence="1">
    <location>
        <begin position="1"/>
        <end position="181"/>
    </location>
</feature>
<comment type="caution">
    <text evidence="2">The sequence shown here is derived from an EMBL/GenBank/DDBJ whole genome shotgun (WGS) entry which is preliminary data.</text>
</comment>
<dbReference type="SUPFAM" id="SSF56112">
    <property type="entry name" value="Protein kinase-like (PK-like)"/>
    <property type="match status" value="1"/>
</dbReference>
<dbReference type="Proteomes" id="UP001465755">
    <property type="component" value="Unassembled WGS sequence"/>
</dbReference>
<dbReference type="PROSITE" id="PS50011">
    <property type="entry name" value="PROTEIN_KINASE_DOM"/>
    <property type="match status" value="1"/>
</dbReference>
<dbReference type="PANTHER" id="PTHR37171">
    <property type="entry name" value="SERINE/THREONINE-PROTEIN KINASE YRZF-RELATED"/>
    <property type="match status" value="1"/>
</dbReference>
<dbReference type="GO" id="GO:0004672">
    <property type="term" value="F:protein kinase activity"/>
    <property type="evidence" value="ECO:0007669"/>
    <property type="project" value="InterPro"/>
</dbReference>
<evidence type="ECO:0000259" key="1">
    <source>
        <dbReference type="PROSITE" id="PS50011"/>
    </source>
</evidence>
<gene>
    <name evidence="2" type="ORF">WJX73_003688</name>
</gene>
<proteinExistence type="predicted"/>
<organism evidence="2 3">
    <name type="scientific">Symbiochloris irregularis</name>
    <dbReference type="NCBI Taxonomy" id="706552"/>
    <lineage>
        <taxon>Eukaryota</taxon>
        <taxon>Viridiplantae</taxon>
        <taxon>Chlorophyta</taxon>
        <taxon>core chlorophytes</taxon>
        <taxon>Trebouxiophyceae</taxon>
        <taxon>Trebouxiales</taxon>
        <taxon>Trebouxiaceae</taxon>
        <taxon>Symbiochloris</taxon>
    </lineage>
</organism>
<evidence type="ECO:0000313" key="3">
    <source>
        <dbReference type="Proteomes" id="UP001465755"/>
    </source>
</evidence>
<evidence type="ECO:0000313" key="2">
    <source>
        <dbReference type="EMBL" id="KAK9793441.1"/>
    </source>
</evidence>
<dbReference type="InterPro" id="IPR000719">
    <property type="entry name" value="Prot_kinase_dom"/>
</dbReference>
<protein>
    <recommendedName>
        <fullName evidence="1">Protein kinase domain-containing protein</fullName>
    </recommendedName>
</protein>
<dbReference type="InterPro" id="IPR011009">
    <property type="entry name" value="Kinase-like_dom_sf"/>
</dbReference>
<dbReference type="EMBL" id="JALJOQ010000151">
    <property type="protein sequence ID" value="KAK9793441.1"/>
    <property type="molecule type" value="Genomic_DNA"/>
</dbReference>